<gene>
    <name evidence="1" type="ORF">Cflav_PD3182</name>
</gene>
<dbReference type="STRING" id="320771.Cflav_PD3182"/>
<dbReference type="AlphaFoldDB" id="B9XJ85"/>
<comment type="caution">
    <text evidence="1">The sequence shown here is derived from an EMBL/GenBank/DDBJ whole genome shotgun (WGS) entry which is preliminary data.</text>
</comment>
<keyword evidence="2" id="KW-1185">Reference proteome</keyword>
<evidence type="ECO:0000313" key="2">
    <source>
        <dbReference type="Proteomes" id="UP000003688"/>
    </source>
</evidence>
<proteinExistence type="predicted"/>
<accession>B9XJ85</accession>
<dbReference type="Proteomes" id="UP000003688">
    <property type="component" value="Unassembled WGS sequence"/>
</dbReference>
<reference evidence="1 2" key="1">
    <citation type="journal article" date="2011" name="J. Bacteriol.">
        <title>Genome sequence of 'Pedosphaera parvula' Ellin514, an aerobic Verrucomicrobial isolate from pasture soil.</title>
        <authorList>
            <person name="Kant R."/>
            <person name="van Passel M.W."/>
            <person name="Sangwan P."/>
            <person name="Palva A."/>
            <person name="Lucas S."/>
            <person name="Copeland A."/>
            <person name="Lapidus A."/>
            <person name="Glavina Del Rio T."/>
            <person name="Dalin E."/>
            <person name="Tice H."/>
            <person name="Bruce D."/>
            <person name="Goodwin L."/>
            <person name="Pitluck S."/>
            <person name="Chertkov O."/>
            <person name="Larimer F.W."/>
            <person name="Land M.L."/>
            <person name="Hauser L."/>
            <person name="Brettin T.S."/>
            <person name="Detter J.C."/>
            <person name="Han S."/>
            <person name="de Vos W.M."/>
            <person name="Janssen P.H."/>
            <person name="Smidt H."/>
        </authorList>
    </citation>
    <scope>NUCLEOTIDE SEQUENCE [LARGE SCALE GENOMIC DNA]</scope>
    <source>
        <strain evidence="1 2">Ellin514</strain>
    </source>
</reference>
<dbReference type="EMBL" id="ABOX02000020">
    <property type="protein sequence ID" value="EEF60123.1"/>
    <property type="molecule type" value="Genomic_DNA"/>
</dbReference>
<sequence length="64" mass="7286">MAGNNRVFRSNPILLQIRCVLPVLLVTPCQSSICGKTVLLQREREKLFLPLPRGNNRRMLKGLL</sequence>
<evidence type="ECO:0000313" key="1">
    <source>
        <dbReference type="EMBL" id="EEF60123.1"/>
    </source>
</evidence>
<name>B9XJ85_PEDPL</name>
<organism evidence="1 2">
    <name type="scientific">Pedosphaera parvula (strain Ellin514)</name>
    <dbReference type="NCBI Taxonomy" id="320771"/>
    <lineage>
        <taxon>Bacteria</taxon>
        <taxon>Pseudomonadati</taxon>
        <taxon>Verrucomicrobiota</taxon>
        <taxon>Pedosphaerae</taxon>
        <taxon>Pedosphaerales</taxon>
        <taxon>Pedosphaeraceae</taxon>
        <taxon>Pedosphaera</taxon>
    </lineage>
</organism>
<protein>
    <submittedName>
        <fullName evidence="1">Uncharacterized protein</fullName>
    </submittedName>
</protein>